<dbReference type="EMBL" id="OW240913">
    <property type="protein sequence ID" value="CAH2246485.1"/>
    <property type="molecule type" value="Genomic_DNA"/>
</dbReference>
<feature type="transmembrane region" description="Helical" evidence="8">
    <location>
        <begin position="60"/>
        <end position="81"/>
    </location>
</feature>
<dbReference type="Gene3D" id="1.20.1080.10">
    <property type="entry name" value="Glycerol uptake facilitator protein"/>
    <property type="match status" value="1"/>
</dbReference>
<dbReference type="SUPFAM" id="SSF81338">
    <property type="entry name" value="Aquaporin-like"/>
    <property type="match status" value="1"/>
</dbReference>
<keyword evidence="4 8" id="KW-0812">Transmembrane</keyword>
<evidence type="ECO:0000256" key="1">
    <source>
        <dbReference type="ARBA" id="ARBA00004141"/>
    </source>
</evidence>
<proteinExistence type="inferred from homology"/>
<accession>A0AAD1RB58</accession>
<comment type="similarity">
    <text evidence="2">Belongs to the MIP/aquaporin (TC 1.A.8) family. AQP11/AQP12 subfamily.</text>
</comment>
<keyword evidence="12" id="KW-1185">Reference proteome</keyword>
<feature type="transmembrane region" description="Helical" evidence="8">
    <location>
        <begin position="6"/>
        <end position="24"/>
    </location>
</feature>
<keyword evidence="5" id="KW-0677">Repeat</keyword>
<name>A0AAD1RB58_PELCU</name>
<evidence type="ECO:0000313" key="12">
    <source>
        <dbReference type="Proteomes" id="UP001295444"/>
    </source>
</evidence>
<gene>
    <name evidence="11" type="ORF">PECUL_23A039714</name>
</gene>
<dbReference type="GO" id="GO:0015267">
    <property type="term" value="F:channel activity"/>
    <property type="evidence" value="ECO:0007669"/>
    <property type="project" value="InterPro"/>
</dbReference>
<feature type="transmembrane region" description="Helical" evidence="8">
    <location>
        <begin position="192"/>
        <end position="211"/>
    </location>
</feature>
<feature type="transmembrane region" description="Helical" evidence="8">
    <location>
        <begin position="231"/>
        <end position="250"/>
    </location>
</feature>
<dbReference type="InterPro" id="IPR051883">
    <property type="entry name" value="AQP11/12_channel"/>
</dbReference>
<dbReference type="PIRSF" id="PIRSF017529">
    <property type="entry name" value="Aquaporin_11/12"/>
    <property type="match status" value="1"/>
</dbReference>
<comment type="caution">
    <text evidence="8">Lacks conserved residue(s) required for the propagation of feature annotation.</text>
</comment>
<feature type="region of interest" description="Disordered" evidence="10">
    <location>
        <begin position="270"/>
        <end position="312"/>
    </location>
</feature>
<evidence type="ECO:0000256" key="2">
    <source>
        <dbReference type="ARBA" id="ARBA00005900"/>
    </source>
</evidence>
<dbReference type="PRINTS" id="PR02025">
    <property type="entry name" value="AQUAPORIN12"/>
</dbReference>
<dbReference type="InterPro" id="IPR000425">
    <property type="entry name" value="MIP"/>
</dbReference>
<keyword evidence="7 8" id="KW-0472">Membrane</keyword>
<keyword evidence="3 9" id="KW-0813">Transport</keyword>
<dbReference type="PANTHER" id="PTHR21191">
    <property type="entry name" value="AQUAPORIN"/>
    <property type="match status" value="1"/>
</dbReference>
<dbReference type="Proteomes" id="UP001295444">
    <property type="component" value="Chromosome 02"/>
</dbReference>
<dbReference type="GO" id="GO:0016020">
    <property type="term" value="C:membrane"/>
    <property type="evidence" value="ECO:0007669"/>
    <property type="project" value="UniProtKB-SubCell"/>
</dbReference>
<dbReference type="FunFam" id="1.20.1080.10:FF:000018">
    <property type="entry name" value="Aquaporin"/>
    <property type="match status" value="1"/>
</dbReference>
<dbReference type="InterPro" id="IPR023265">
    <property type="entry name" value="Aquaporin_12"/>
</dbReference>
<evidence type="ECO:0000256" key="5">
    <source>
        <dbReference type="ARBA" id="ARBA00022737"/>
    </source>
</evidence>
<dbReference type="PANTHER" id="PTHR21191:SF8">
    <property type="entry name" value="AQUAPORIN-12A-RELATED"/>
    <property type="match status" value="1"/>
</dbReference>
<dbReference type="Pfam" id="PF00230">
    <property type="entry name" value="MIP"/>
    <property type="match status" value="1"/>
</dbReference>
<evidence type="ECO:0000256" key="9">
    <source>
        <dbReference type="RuleBase" id="RU000477"/>
    </source>
</evidence>
<evidence type="ECO:0000256" key="7">
    <source>
        <dbReference type="ARBA" id="ARBA00023136"/>
    </source>
</evidence>
<evidence type="ECO:0000256" key="10">
    <source>
        <dbReference type="SAM" id="MobiDB-lite"/>
    </source>
</evidence>
<dbReference type="GO" id="GO:0005737">
    <property type="term" value="C:cytoplasm"/>
    <property type="evidence" value="ECO:0007669"/>
    <property type="project" value="TreeGrafter"/>
</dbReference>
<evidence type="ECO:0000313" key="11">
    <source>
        <dbReference type="EMBL" id="CAH2246485.1"/>
    </source>
</evidence>
<dbReference type="InterPro" id="IPR016697">
    <property type="entry name" value="Aquaporin_11/12"/>
</dbReference>
<dbReference type="InterPro" id="IPR023271">
    <property type="entry name" value="Aquaporin-like"/>
</dbReference>
<sequence>MAGLNILVTFFVTTVVLSQLLRYVSKKLLPSRLYQCTISELSSAFQLCACFMELRMLMEIGLWGGGFGPDVIMTLLFLLTVTHGFTFSGASANSAVSLQEFLLRDCPLVDTLSKILSQYLGMEAAKVVTSHYWALELTEFHTIQNMMAQECSSALQTSPAQGVFVEGLCAFCYHLVILRFQRIRPVYKIPVTALTVTLLVHAAGSYTGGFFNPTLALSLTFHCSGASLQEYALVYWVGSLVGMVLALFLHEGNIPLLFQRNLLYNQKGKYKTPKRKTLQAPSAKTSGDVKSPSKKKTGEASQRRPNNEQSKK</sequence>
<comment type="subcellular location">
    <subcellularLocation>
        <location evidence="1">Membrane</location>
        <topology evidence="1">Multi-pass membrane protein</topology>
    </subcellularLocation>
</comment>
<organism evidence="11 12">
    <name type="scientific">Pelobates cultripes</name>
    <name type="common">Western spadefoot toad</name>
    <dbReference type="NCBI Taxonomy" id="61616"/>
    <lineage>
        <taxon>Eukaryota</taxon>
        <taxon>Metazoa</taxon>
        <taxon>Chordata</taxon>
        <taxon>Craniata</taxon>
        <taxon>Vertebrata</taxon>
        <taxon>Euteleostomi</taxon>
        <taxon>Amphibia</taxon>
        <taxon>Batrachia</taxon>
        <taxon>Anura</taxon>
        <taxon>Pelobatoidea</taxon>
        <taxon>Pelobatidae</taxon>
        <taxon>Pelobates</taxon>
    </lineage>
</organism>
<protein>
    <recommendedName>
        <fullName evidence="8">Aquaporin</fullName>
    </recommendedName>
</protein>
<dbReference type="AlphaFoldDB" id="A0AAD1RB58"/>
<evidence type="ECO:0000256" key="3">
    <source>
        <dbReference type="ARBA" id="ARBA00022448"/>
    </source>
</evidence>
<reference evidence="11" key="1">
    <citation type="submission" date="2022-03" db="EMBL/GenBank/DDBJ databases">
        <authorList>
            <person name="Alioto T."/>
            <person name="Alioto T."/>
            <person name="Gomez Garrido J."/>
        </authorList>
    </citation>
    <scope>NUCLEOTIDE SEQUENCE</scope>
</reference>
<evidence type="ECO:0000256" key="6">
    <source>
        <dbReference type="ARBA" id="ARBA00022989"/>
    </source>
</evidence>
<keyword evidence="6 8" id="KW-1133">Transmembrane helix</keyword>
<evidence type="ECO:0000256" key="8">
    <source>
        <dbReference type="PIRNR" id="PIRNR017529"/>
    </source>
</evidence>
<feature type="compositionally biased region" description="Basic and acidic residues" evidence="10">
    <location>
        <begin position="296"/>
        <end position="312"/>
    </location>
</feature>
<evidence type="ECO:0000256" key="4">
    <source>
        <dbReference type="ARBA" id="ARBA00022692"/>
    </source>
</evidence>
<dbReference type="PRINTS" id="PR00783">
    <property type="entry name" value="MINTRINSICP"/>
</dbReference>